<dbReference type="GO" id="GO:0005829">
    <property type="term" value="C:cytosol"/>
    <property type="evidence" value="ECO:0007669"/>
    <property type="project" value="TreeGrafter"/>
</dbReference>
<dbReference type="Gene3D" id="3.30.559.30">
    <property type="entry name" value="Nonribosomal peptide synthetase, condensation domain"/>
    <property type="match status" value="1"/>
</dbReference>
<keyword evidence="2" id="KW-0596">Phosphopantetheine</keyword>
<dbReference type="GO" id="GO:0043041">
    <property type="term" value="P:amino acid activation for nonribosomal peptide biosynthetic process"/>
    <property type="evidence" value="ECO:0007669"/>
    <property type="project" value="TreeGrafter"/>
</dbReference>
<feature type="region of interest" description="Disordered" evidence="4">
    <location>
        <begin position="1616"/>
        <end position="1766"/>
    </location>
</feature>
<dbReference type="Gene3D" id="3.30.559.10">
    <property type="entry name" value="Chloramphenicol acetyltransferase-like domain"/>
    <property type="match status" value="1"/>
</dbReference>
<feature type="compositionally biased region" description="Polar residues" evidence="4">
    <location>
        <begin position="1317"/>
        <end position="1332"/>
    </location>
</feature>
<dbReference type="EMBL" id="CP001802">
    <property type="protein sequence ID" value="ACY21670.1"/>
    <property type="molecule type" value="Genomic_DNA"/>
</dbReference>
<accession>D0LDP7</accession>
<dbReference type="PANTHER" id="PTHR45527">
    <property type="entry name" value="NONRIBOSOMAL PEPTIDE SYNTHETASE"/>
    <property type="match status" value="1"/>
</dbReference>
<dbReference type="PROSITE" id="PS00012">
    <property type="entry name" value="PHOSPHOPANTETHEINE"/>
    <property type="match status" value="2"/>
</dbReference>
<dbReference type="InterPro" id="IPR023213">
    <property type="entry name" value="CAT-like_dom_sf"/>
</dbReference>
<dbReference type="Gene3D" id="1.10.1200.10">
    <property type="entry name" value="ACP-like"/>
    <property type="match status" value="2"/>
</dbReference>
<evidence type="ECO:0000256" key="1">
    <source>
        <dbReference type="ARBA" id="ARBA00001957"/>
    </source>
</evidence>
<feature type="domain" description="Carrier" evidence="5">
    <location>
        <begin position="1563"/>
        <end position="1653"/>
    </location>
</feature>
<dbReference type="STRING" id="526226.Gbro_2429"/>
<evidence type="ECO:0000313" key="6">
    <source>
        <dbReference type="EMBL" id="ACY21670.1"/>
    </source>
</evidence>
<protein>
    <submittedName>
        <fullName evidence="6">Amino acid adenylation domain protein</fullName>
    </submittedName>
</protein>
<dbReference type="InterPro" id="IPR042099">
    <property type="entry name" value="ANL_N_sf"/>
</dbReference>
<dbReference type="InterPro" id="IPR009081">
    <property type="entry name" value="PP-bd_ACP"/>
</dbReference>
<keyword evidence="7" id="KW-1185">Reference proteome</keyword>
<evidence type="ECO:0000313" key="7">
    <source>
        <dbReference type="Proteomes" id="UP000001219"/>
    </source>
</evidence>
<feature type="compositionally biased region" description="Polar residues" evidence="4">
    <location>
        <begin position="1270"/>
        <end position="1296"/>
    </location>
</feature>
<feature type="compositionally biased region" description="Basic and acidic residues" evidence="4">
    <location>
        <begin position="1753"/>
        <end position="1766"/>
    </location>
</feature>
<dbReference type="GO" id="GO:0008610">
    <property type="term" value="P:lipid biosynthetic process"/>
    <property type="evidence" value="ECO:0007669"/>
    <property type="project" value="UniProtKB-ARBA"/>
</dbReference>
<feature type="domain" description="Carrier" evidence="5">
    <location>
        <begin position="549"/>
        <end position="624"/>
    </location>
</feature>
<dbReference type="CDD" id="cd05930">
    <property type="entry name" value="A_NRPS"/>
    <property type="match status" value="2"/>
</dbReference>
<evidence type="ECO:0000259" key="5">
    <source>
        <dbReference type="PROSITE" id="PS50075"/>
    </source>
</evidence>
<feature type="compositionally biased region" description="Basic residues" evidence="4">
    <location>
        <begin position="1661"/>
        <end position="1671"/>
    </location>
</feature>
<evidence type="ECO:0000256" key="4">
    <source>
        <dbReference type="SAM" id="MobiDB-lite"/>
    </source>
</evidence>
<dbReference type="UniPathway" id="UPA00011"/>
<dbReference type="InterPro" id="IPR020845">
    <property type="entry name" value="AMP-binding_CS"/>
</dbReference>
<dbReference type="InterPro" id="IPR036736">
    <property type="entry name" value="ACP-like_sf"/>
</dbReference>
<dbReference type="NCBIfam" id="TIGR01733">
    <property type="entry name" value="AA-adenyl-dom"/>
    <property type="match status" value="1"/>
</dbReference>
<dbReference type="Pfam" id="PF00550">
    <property type="entry name" value="PP-binding"/>
    <property type="match status" value="2"/>
</dbReference>
<dbReference type="InterPro" id="IPR000873">
    <property type="entry name" value="AMP-dep_synth/lig_dom"/>
</dbReference>
<dbReference type="Gene3D" id="2.30.38.10">
    <property type="entry name" value="Luciferase, Domain 3"/>
    <property type="match status" value="1"/>
</dbReference>
<dbReference type="Pfam" id="PF13193">
    <property type="entry name" value="AMP-binding_C"/>
    <property type="match status" value="1"/>
</dbReference>
<dbReference type="KEGG" id="gbr:Gbro_2429"/>
<dbReference type="SMART" id="SM00823">
    <property type="entry name" value="PKS_PP"/>
    <property type="match status" value="2"/>
</dbReference>
<proteinExistence type="predicted"/>
<dbReference type="FunFam" id="2.30.38.10:FF:000001">
    <property type="entry name" value="Non-ribosomal peptide synthetase PvdI"/>
    <property type="match status" value="1"/>
</dbReference>
<dbReference type="PROSITE" id="PS00455">
    <property type="entry name" value="AMP_BINDING"/>
    <property type="match status" value="2"/>
</dbReference>
<organism evidence="6 7">
    <name type="scientific">Gordonia bronchialis (strain ATCC 25592 / DSM 43247 / BCRC 13721 / JCM 3198 / KCTC 3076 / NBRC 16047 / NCTC 10667)</name>
    <name type="common">Rhodococcus bronchialis</name>
    <dbReference type="NCBI Taxonomy" id="526226"/>
    <lineage>
        <taxon>Bacteria</taxon>
        <taxon>Bacillati</taxon>
        <taxon>Actinomycetota</taxon>
        <taxon>Actinomycetes</taxon>
        <taxon>Mycobacteriales</taxon>
        <taxon>Gordoniaceae</taxon>
        <taxon>Gordonia</taxon>
    </lineage>
</organism>
<dbReference type="PROSITE" id="PS50075">
    <property type="entry name" value="CARRIER"/>
    <property type="match status" value="2"/>
</dbReference>
<dbReference type="GO" id="GO:0009239">
    <property type="term" value="P:enterobactin biosynthetic process"/>
    <property type="evidence" value="ECO:0007669"/>
    <property type="project" value="TreeGrafter"/>
</dbReference>
<gene>
    <name evidence="6" type="ordered locus">Gbro_2429</name>
</gene>
<reference evidence="7" key="1">
    <citation type="submission" date="2009-10" db="EMBL/GenBank/DDBJ databases">
        <title>The complete chromosome of Gordonia bronchialis DSM 43247.</title>
        <authorList>
            <consortium name="US DOE Joint Genome Institute (JGI-PGF)"/>
            <person name="Lucas S."/>
            <person name="Copeland A."/>
            <person name="Lapidus A."/>
            <person name="Glavina del Rio T."/>
            <person name="Dalin E."/>
            <person name="Tice H."/>
            <person name="Bruce D."/>
            <person name="Goodwin L."/>
            <person name="Pitluck S."/>
            <person name="Kyrpides N."/>
            <person name="Mavromatis K."/>
            <person name="Ivanova N."/>
            <person name="Ovchinnikova G."/>
            <person name="Saunders E."/>
            <person name="Brettin T."/>
            <person name="Detter J.C."/>
            <person name="Han C."/>
            <person name="Larimer F."/>
            <person name="Land M."/>
            <person name="Hauser L."/>
            <person name="Markowitz V."/>
            <person name="Cheng J.-F."/>
            <person name="Hugenholtz P."/>
            <person name="Woyke T."/>
            <person name="Wu D."/>
            <person name="Jando M."/>
            <person name="Schneider S."/>
            <person name="Goeker M."/>
            <person name="Klenk H.-P."/>
            <person name="Eisen J.A."/>
        </authorList>
    </citation>
    <scope>NUCLEOTIDE SEQUENCE [LARGE SCALE GENOMIC DNA]</scope>
    <source>
        <strain evidence="7">ATCC 25592 / DSM 43247 / BCRC 13721 / JCM 3198 / KCTC 3076 / NBRC 16047 / NCTC 10667</strain>
    </source>
</reference>
<feature type="compositionally biased region" description="Gly residues" evidence="4">
    <location>
        <begin position="1738"/>
        <end position="1747"/>
    </location>
</feature>
<evidence type="ECO:0000256" key="2">
    <source>
        <dbReference type="ARBA" id="ARBA00022450"/>
    </source>
</evidence>
<dbReference type="SUPFAM" id="SSF56801">
    <property type="entry name" value="Acetyl-CoA synthetase-like"/>
    <property type="match status" value="2"/>
</dbReference>
<dbReference type="InterPro" id="IPR020806">
    <property type="entry name" value="PKS_PP-bd"/>
</dbReference>
<reference evidence="6 7" key="2">
    <citation type="journal article" date="2010" name="Stand. Genomic Sci.">
        <title>Complete genome sequence of Gordonia bronchialis type strain (3410).</title>
        <authorList>
            <person name="Ivanova N."/>
            <person name="Sikorski J."/>
            <person name="Jando M."/>
            <person name="Lapidus A."/>
            <person name="Nolan M."/>
            <person name="Lucas S."/>
            <person name="Del Rio T.G."/>
            <person name="Tice H."/>
            <person name="Copeland A."/>
            <person name="Cheng J.F."/>
            <person name="Chen F."/>
            <person name="Bruce D."/>
            <person name="Goodwin L."/>
            <person name="Pitluck S."/>
            <person name="Mavromatis K."/>
            <person name="Ovchinnikova G."/>
            <person name="Pati A."/>
            <person name="Chen A."/>
            <person name="Palaniappan K."/>
            <person name="Land M."/>
            <person name="Hauser L."/>
            <person name="Chang Y.J."/>
            <person name="Jeffries C.D."/>
            <person name="Chain P."/>
            <person name="Saunders E."/>
            <person name="Han C."/>
            <person name="Detter J.C."/>
            <person name="Brettin T."/>
            <person name="Rohde M."/>
            <person name="Goker M."/>
            <person name="Bristow J."/>
            <person name="Eisen J.A."/>
            <person name="Markowitz V."/>
            <person name="Hugenholtz P."/>
            <person name="Klenk H.P."/>
            <person name="Kyrpides N.C."/>
        </authorList>
    </citation>
    <scope>NUCLEOTIDE SEQUENCE [LARGE SCALE GENOMIC DNA]</scope>
    <source>
        <strain evidence="7">ATCC 25592 / DSM 43247 / BCRC 13721 / JCM 3198 / KCTC 3076 / NBRC 16047 / NCTC 10667</strain>
    </source>
</reference>
<dbReference type="Gene3D" id="3.40.50.980">
    <property type="match status" value="2"/>
</dbReference>
<dbReference type="HOGENOM" id="CLU_238936_0_0_11"/>
<dbReference type="Pfam" id="PF00501">
    <property type="entry name" value="AMP-binding"/>
    <property type="match status" value="2"/>
</dbReference>
<dbReference type="InterPro" id="IPR025110">
    <property type="entry name" value="AMP-bd_C"/>
</dbReference>
<dbReference type="SUPFAM" id="SSF47336">
    <property type="entry name" value="ACP-like"/>
    <property type="match status" value="2"/>
</dbReference>
<dbReference type="GO" id="GO:0031177">
    <property type="term" value="F:phosphopantetheine binding"/>
    <property type="evidence" value="ECO:0007669"/>
    <property type="project" value="InterPro"/>
</dbReference>
<dbReference type="GO" id="GO:0009366">
    <property type="term" value="C:enterobactin synthetase complex"/>
    <property type="evidence" value="ECO:0007669"/>
    <property type="project" value="TreeGrafter"/>
</dbReference>
<keyword evidence="3" id="KW-0597">Phosphoprotein</keyword>
<dbReference type="PANTHER" id="PTHR45527:SF1">
    <property type="entry name" value="FATTY ACID SYNTHASE"/>
    <property type="match status" value="1"/>
</dbReference>
<evidence type="ECO:0000256" key="3">
    <source>
        <dbReference type="ARBA" id="ARBA00022553"/>
    </source>
</evidence>
<feature type="region of interest" description="Disordered" evidence="4">
    <location>
        <begin position="1245"/>
        <end position="1337"/>
    </location>
</feature>
<dbReference type="eggNOG" id="COG1020">
    <property type="taxonomic scope" value="Bacteria"/>
</dbReference>
<sequence length="1766" mass="186827">MDAVAADPRIGVDAIDLLDADEIDALRQLESGPPAATGAETTLVDLLDAAIAAHPDVVALRDTTGATLTYREFDSATGRLAMRLHENGVGPDDVVAVATERGIGLLVAVHGVLRAGAAYLPVDVDLPADRIAFMLADSGAVAVVSDASGVEMPWCPADLTLIDLEGEDVFGGGPVPDVGIVPRPAAGNAAYVVYTSGSTGRPKGVVVDHRSVVNVLTWRQATMPGDPFGPGDTVLVKTPVGFDGAVWELVLPFVCGATALVAEPGVHRDPVRQAQIIAEFGVTTAVFVPSLLDLFVPMMAGDGSLRRIIAGGEALTADLAHRVLTAAPHLALINAYGPTETTVVVTDQLAAPDTAGPTVPIGRPIAATTLLVLDGSLRRVPDGAVGELYVRGDALARGYLGRSGLTAAAFIADPTGEVPGARVYRTGDVVRRRDGLLEYVGRADSQVKLRGNRVEIGEIEAAIRDLAVVDGAAVAATGDRLVAWVIPADPAADPGRLVPTIIEQLTGRLPDYMIPAPITVLAEFPLNHTGKLDRRALPMPVLGADTGTAARTELEADLAEIFGVVLGAPVHDVDADFFALGGHSLLGIKAINLIRATLGYEVGLRTLFDRPTVAGLAAHLSGGDGTQPDTQPAAQLTRRADRRAVLSFGQERMLTLHAVNGPSSTYNVPLLWRPGGVGALGGEPIDHEVLRAAVHDVVMRHEVLRTRYPDAAPLVVADPVVPVDIVPGTEALFASAAYAFDLADELPIRVAATGDLAVVTIHHIATDEWSAAPLRADLDRAYTARQAGRVPDWQPLALQYSDFAAWQRETISGARRDAQLAFWRAALTGAPEELTLPYDRPRPPRPSGRGDGVFLALDPDLVDRLRQLGAATGTSMFMVVQGAVAVLLARLGGGPDIPLGTPVTVRNDARLDELVGFFLNTVVLRTDTSGNPTARELLGRVRDTDLAAFDHRDVPFEQVVDEVTSARSSALNPLFQTMVVYVDGRLPAITEGSGPLAPTTAKFDLSFDFTEDASDGRVRVGGVIEYSTDLFDRPTIEAMATRLVAILEYMASRPDSPLGGLDIRTPAELRELHRPAAPASTFAALFDAVVARGPDAPALRGADGRRTFADLDARVRLIASRLADDGIGPEDVVAICLPRGIVALEAIFGVLYSGAACLPIEPGTPGDRVAAMCRVAAPRRVIDRLDDPILAPGAPVPNTVRRTVSLRPDHPAYVIFTSGSTGTPKGVVVSHRGLANLFASHRRMLHDRPSGAPDGNGSGSVTRGRWPSTRPGSRSCGCSTGMRSASSTRTPDATPTRSPPASARRDGTSWNSPPPTCDSSAAPNSPWRQSVSGGEAIPDDQWRELGALPDSDAYNLYGPTEATVGALVARASDADHPIVGRPVDGARAYVLDDALRPVPDGVDGELYLAGAGLARGYLGRGDLTAERFVADPFGEDGTRMYRTGDTVRWTRDGQLVYRGRGDDQVKIRGYRVELGEIEAALLARPGVSQAVVIVRAGRLIGYVVADPRSVPDPVALRADLRHVLPDYMVPAAIVGLDRMPTLPNGKLDRRGLPDPVTDAAVRAPQTADELAVARAIADVVSLPPEQVGLDEDFFELGGDSIVAMQLVSRLRAEGRCLPPRRDEPPHHRRTRGGDRRAGCRTDGGRRHHLRTGARPPDRALARRTRRRRRRPDPRLPPVRAAACSGRLRSEPRGPGDRGPAATSPHAARTPGGRRATLAVRRRCNGTRSRGGPQHRPGCQGGCAAGPGGPEPGCRTDDLGHVDRLWR</sequence>
<dbReference type="Gene3D" id="3.40.50.12780">
    <property type="entry name" value="N-terminal domain of ligase-like"/>
    <property type="match status" value="1"/>
</dbReference>
<comment type="cofactor">
    <cofactor evidence="1">
        <name>pantetheine 4'-phosphate</name>
        <dbReference type="ChEBI" id="CHEBI:47942"/>
    </cofactor>
</comment>
<dbReference type="Proteomes" id="UP000001219">
    <property type="component" value="Chromosome"/>
</dbReference>
<dbReference type="InterPro" id="IPR006162">
    <property type="entry name" value="Ppantetheine_attach_site"/>
</dbReference>
<dbReference type="Pfam" id="PF00668">
    <property type="entry name" value="Condensation"/>
    <property type="match status" value="1"/>
</dbReference>
<dbReference type="SUPFAM" id="SSF52777">
    <property type="entry name" value="CoA-dependent acyltransferases"/>
    <property type="match status" value="2"/>
</dbReference>
<dbReference type="InterPro" id="IPR001242">
    <property type="entry name" value="Condensation_dom"/>
</dbReference>
<dbReference type="InterPro" id="IPR010071">
    <property type="entry name" value="AA_adenyl_dom"/>
</dbReference>
<dbReference type="Gene3D" id="3.30.300.30">
    <property type="match status" value="2"/>
</dbReference>
<dbReference type="GO" id="GO:0047527">
    <property type="term" value="F:2,3-dihydroxybenzoate-serine ligase activity"/>
    <property type="evidence" value="ECO:0007669"/>
    <property type="project" value="TreeGrafter"/>
</dbReference>
<name>D0LDP7_GORB4</name>
<feature type="compositionally biased region" description="Basic and acidic residues" evidence="4">
    <location>
        <begin position="1616"/>
        <end position="1644"/>
    </location>
</feature>
<dbReference type="InterPro" id="IPR045851">
    <property type="entry name" value="AMP-bd_C_sf"/>
</dbReference>